<reference evidence="3 5" key="3">
    <citation type="submission" date="2018-06" db="EMBL/GenBank/DDBJ databases">
        <authorList>
            <consortium name="Pathogen Informatics"/>
            <person name="Doyle S."/>
        </authorList>
    </citation>
    <scope>NUCLEOTIDE SEQUENCE [LARGE SCALE GENOMIC DNA]</scope>
    <source>
        <strain evidence="3 5">NCTC13159</strain>
    </source>
</reference>
<dbReference type="EMBL" id="CP010310">
    <property type="protein sequence ID" value="AJC21560.1"/>
    <property type="molecule type" value="Genomic_DNA"/>
</dbReference>
<evidence type="ECO:0000313" key="4">
    <source>
        <dbReference type="Proteomes" id="UP000035086"/>
    </source>
</evidence>
<name>A0AAJ4ZAD0_PANPU</name>
<gene>
    <name evidence="3" type="ORF">NCTC13159_01103</name>
    <name evidence="2" type="ORF">RO07_15615</name>
</gene>
<feature type="compositionally biased region" description="Polar residues" evidence="1">
    <location>
        <begin position="1"/>
        <end position="14"/>
    </location>
</feature>
<evidence type="ECO:0000313" key="3">
    <source>
        <dbReference type="EMBL" id="SUA89636.1"/>
    </source>
</evidence>
<keyword evidence="4" id="KW-1185">Reference proteome</keyword>
<evidence type="ECO:0000313" key="2">
    <source>
        <dbReference type="EMBL" id="AJC21560.1"/>
    </source>
</evidence>
<dbReference type="Proteomes" id="UP000035086">
    <property type="component" value="Chromosome"/>
</dbReference>
<dbReference type="AlphaFoldDB" id="A0AAJ4ZAD0"/>
<sequence length="519" mass="54631">MKTDLSLQSESASSIRPLLTAAQQEASRQQPGGSGTDIPPDFPGSEELPIPVDPSIQNEVAQQVIFTVGSSSDATQHNAEQAAARINVALNNAEIPHIPTNQPGAESHRFVNQIDYVEHQARKNGLDLAGTTELVLSAITKKRDAPINARAFAERQARILQSKGVDTPEKLCAMLREAKKLDLIAAGCHGLAGSAGFNGMSAFLNLTGRDVIADWIGMGDKPTLGEMAAMGGIAGVPLGVSDVVVDPALERTFHDAYYTRPPAESLPEWVNEARASKTLTTAQLGHLMGTLFVGTYGARNLLRFATSGLAAASGAPLALVGTIDDYFDPVGGCFAGMGFRVLRHILDEKRGESGVPYLLARTDLADCIDALNSSNAAKAASMGIRAAKHLGNSVTRLPEGLFKSVTTLEGIASQMILAAGFASVFVARTAAGEASHGNLVAEEGAKYAALMALYYGYGQGMAAAHMHDPNSKNVLGAKASEGIDSGMQYMADRLGMVLRRRSNAAHASHDEDPGQEDEV</sequence>
<dbReference type="Proteomes" id="UP000254589">
    <property type="component" value="Unassembled WGS sequence"/>
</dbReference>
<feature type="region of interest" description="Disordered" evidence="1">
    <location>
        <begin position="1"/>
        <end position="52"/>
    </location>
</feature>
<dbReference type="RefSeq" id="WP_039409348.1">
    <property type="nucleotide sequence ID" value="NZ_CP010310.2"/>
</dbReference>
<dbReference type="KEGG" id="ppul:RO07_15615"/>
<feature type="compositionally biased region" description="Polar residues" evidence="1">
    <location>
        <begin position="21"/>
        <end position="31"/>
    </location>
</feature>
<reference evidence="4" key="1">
    <citation type="submission" date="2014-12" db="EMBL/GenBank/DDBJ databases">
        <title>Complete Genome Sequencing of Pandoraea pulmonicola DSM 16583.</title>
        <authorList>
            <person name="Chan K.-G."/>
        </authorList>
    </citation>
    <scope>NUCLEOTIDE SEQUENCE [LARGE SCALE GENOMIC DNA]</scope>
    <source>
        <strain evidence="4">DSM 16583</strain>
    </source>
</reference>
<evidence type="ECO:0000256" key="1">
    <source>
        <dbReference type="SAM" id="MobiDB-lite"/>
    </source>
</evidence>
<reference evidence="2" key="2">
    <citation type="submission" date="2016-11" db="EMBL/GenBank/DDBJ databases">
        <title>Complete Genome Sequencing of Pandoraea pulmonicola DSM 16583.</title>
        <authorList>
            <person name="Chan K.-G."/>
        </authorList>
    </citation>
    <scope>NUCLEOTIDE SEQUENCE</scope>
    <source>
        <strain evidence="2">DSM 16583</strain>
    </source>
</reference>
<organism evidence="3 5">
    <name type="scientific">Pandoraea pulmonicola</name>
    <dbReference type="NCBI Taxonomy" id="93221"/>
    <lineage>
        <taxon>Bacteria</taxon>
        <taxon>Pseudomonadati</taxon>
        <taxon>Pseudomonadota</taxon>
        <taxon>Betaproteobacteria</taxon>
        <taxon>Burkholderiales</taxon>
        <taxon>Burkholderiaceae</taxon>
        <taxon>Pandoraea</taxon>
    </lineage>
</organism>
<evidence type="ECO:0000313" key="5">
    <source>
        <dbReference type="Proteomes" id="UP000254589"/>
    </source>
</evidence>
<accession>A0AAJ4ZAD0</accession>
<proteinExistence type="predicted"/>
<dbReference type="EMBL" id="UGSJ01000001">
    <property type="protein sequence ID" value="SUA89636.1"/>
    <property type="molecule type" value="Genomic_DNA"/>
</dbReference>
<protein>
    <submittedName>
        <fullName evidence="3">Uncharacterized protein</fullName>
    </submittedName>
</protein>